<gene>
    <name evidence="2" type="ORF">AAE3_LOCUS3297</name>
</gene>
<keyword evidence="3" id="KW-1185">Reference proteome</keyword>
<organism evidence="2 3">
    <name type="scientific">Cyclocybe aegerita</name>
    <name type="common">Black poplar mushroom</name>
    <name type="synonym">Agrocybe aegerita</name>
    <dbReference type="NCBI Taxonomy" id="1973307"/>
    <lineage>
        <taxon>Eukaryota</taxon>
        <taxon>Fungi</taxon>
        <taxon>Dikarya</taxon>
        <taxon>Basidiomycota</taxon>
        <taxon>Agaricomycotina</taxon>
        <taxon>Agaricomycetes</taxon>
        <taxon>Agaricomycetidae</taxon>
        <taxon>Agaricales</taxon>
        <taxon>Agaricineae</taxon>
        <taxon>Bolbitiaceae</taxon>
        <taxon>Cyclocybe</taxon>
    </lineage>
</organism>
<dbReference type="InterPro" id="IPR046528">
    <property type="entry name" value="DUF6593"/>
</dbReference>
<evidence type="ECO:0000313" key="3">
    <source>
        <dbReference type="Proteomes" id="UP000467700"/>
    </source>
</evidence>
<proteinExistence type="predicted"/>
<evidence type="ECO:0000259" key="1">
    <source>
        <dbReference type="Pfam" id="PF20236"/>
    </source>
</evidence>
<dbReference type="Pfam" id="PF20236">
    <property type="entry name" value="DUF6593"/>
    <property type="match status" value="1"/>
</dbReference>
<feature type="domain" description="DUF6593" evidence="1">
    <location>
        <begin position="9"/>
        <end position="185"/>
    </location>
</feature>
<dbReference type="AlphaFoldDB" id="A0A8S0W869"/>
<comment type="caution">
    <text evidence="2">The sequence shown here is derived from an EMBL/GenBank/DDBJ whole genome shotgun (WGS) entry which is preliminary data.</text>
</comment>
<protein>
    <recommendedName>
        <fullName evidence="1">DUF6593 domain-containing protein</fullName>
    </recommendedName>
</protein>
<dbReference type="EMBL" id="CACVBS010000031">
    <property type="protein sequence ID" value="CAA7261036.1"/>
    <property type="molecule type" value="Genomic_DNA"/>
</dbReference>
<dbReference type="Proteomes" id="UP000467700">
    <property type="component" value="Unassembled WGS sequence"/>
</dbReference>
<evidence type="ECO:0000313" key="2">
    <source>
        <dbReference type="EMBL" id="CAA7261036.1"/>
    </source>
</evidence>
<reference evidence="2 3" key="1">
    <citation type="submission" date="2020-01" db="EMBL/GenBank/DDBJ databases">
        <authorList>
            <person name="Gupta K D."/>
        </authorList>
    </citation>
    <scope>NUCLEOTIDE SEQUENCE [LARGE SCALE GENOMIC DNA]</scope>
</reference>
<sequence>MPHFTLTSDTPWKTTFCDASGQVVYKTESHRVFLGPRKMNITRLLPHPTTIAEIDYRYTSNSKIRYGGQETKSDKFFRKEGWSWNGRGRLFTGPDGQEYVWKMKDENCVVSAHNLHLLNGKLSSLICYKLYWKGNKETPAATYHPPKSGLFRKGRPGSLEIRSEVMYMCDLVVMTFIYIEKFRQDRLEENDFIDDAIENSAGE</sequence>
<accession>A0A8S0W869</accession>
<dbReference type="OrthoDB" id="3360976at2759"/>
<name>A0A8S0W869_CYCAE</name>